<sequence>QKVQEPVEGASQMEAIGRARPAHRLAEEWQIFRDF</sequence>
<accession>A0AAV4NCJ8</accession>
<evidence type="ECO:0000313" key="2">
    <source>
        <dbReference type="Proteomes" id="UP001054945"/>
    </source>
</evidence>
<dbReference type="EMBL" id="BPLR01020693">
    <property type="protein sequence ID" value="GIX81603.1"/>
    <property type="molecule type" value="Genomic_DNA"/>
</dbReference>
<gene>
    <name evidence="1" type="ORF">CEXT_720381</name>
</gene>
<dbReference type="Proteomes" id="UP001054945">
    <property type="component" value="Unassembled WGS sequence"/>
</dbReference>
<dbReference type="AlphaFoldDB" id="A0AAV4NCJ8"/>
<comment type="caution">
    <text evidence="1">The sequence shown here is derived from an EMBL/GenBank/DDBJ whole genome shotgun (WGS) entry which is preliminary data.</text>
</comment>
<evidence type="ECO:0000313" key="1">
    <source>
        <dbReference type="EMBL" id="GIX81603.1"/>
    </source>
</evidence>
<proteinExistence type="predicted"/>
<organism evidence="1 2">
    <name type="scientific">Caerostris extrusa</name>
    <name type="common">Bark spider</name>
    <name type="synonym">Caerostris bankana</name>
    <dbReference type="NCBI Taxonomy" id="172846"/>
    <lineage>
        <taxon>Eukaryota</taxon>
        <taxon>Metazoa</taxon>
        <taxon>Ecdysozoa</taxon>
        <taxon>Arthropoda</taxon>
        <taxon>Chelicerata</taxon>
        <taxon>Arachnida</taxon>
        <taxon>Araneae</taxon>
        <taxon>Araneomorphae</taxon>
        <taxon>Entelegynae</taxon>
        <taxon>Araneoidea</taxon>
        <taxon>Araneidae</taxon>
        <taxon>Caerostris</taxon>
    </lineage>
</organism>
<feature type="non-terminal residue" evidence="1">
    <location>
        <position position="1"/>
    </location>
</feature>
<keyword evidence="2" id="KW-1185">Reference proteome</keyword>
<name>A0AAV4NCJ8_CAEEX</name>
<reference evidence="1 2" key="1">
    <citation type="submission" date="2021-06" db="EMBL/GenBank/DDBJ databases">
        <title>Caerostris extrusa draft genome.</title>
        <authorList>
            <person name="Kono N."/>
            <person name="Arakawa K."/>
        </authorList>
    </citation>
    <scope>NUCLEOTIDE SEQUENCE [LARGE SCALE GENOMIC DNA]</scope>
</reference>
<protein>
    <submittedName>
        <fullName evidence="1">Uncharacterized protein</fullName>
    </submittedName>
</protein>